<evidence type="ECO:0000256" key="5">
    <source>
        <dbReference type="ARBA" id="ARBA00023239"/>
    </source>
</evidence>
<dbReference type="GO" id="GO:0033990">
    <property type="term" value="F:ectoine synthase activity"/>
    <property type="evidence" value="ECO:0007669"/>
    <property type="project" value="UniProtKB-EC"/>
</dbReference>
<dbReference type="Proteomes" id="UP000019141">
    <property type="component" value="Unassembled WGS sequence"/>
</dbReference>
<comment type="similarity">
    <text evidence="2">Belongs to the ectoine synthase family.</text>
</comment>
<evidence type="ECO:0000256" key="2">
    <source>
        <dbReference type="ARBA" id="ARBA00009637"/>
    </source>
</evidence>
<dbReference type="PANTHER" id="PTHR39289:SF1">
    <property type="entry name" value="L-ECTOINE SYNTHASE"/>
    <property type="match status" value="1"/>
</dbReference>
<evidence type="ECO:0000256" key="3">
    <source>
        <dbReference type="ARBA" id="ARBA00013192"/>
    </source>
</evidence>
<evidence type="ECO:0000256" key="1">
    <source>
        <dbReference type="ARBA" id="ARBA00005181"/>
    </source>
</evidence>
<organism evidence="9 10">
    <name type="scientific">Entotheonella factor</name>
    <dbReference type="NCBI Taxonomy" id="1429438"/>
    <lineage>
        <taxon>Bacteria</taxon>
        <taxon>Pseudomonadati</taxon>
        <taxon>Nitrospinota/Tectimicrobiota group</taxon>
        <taxon>Candidatus Tectimicrobiota</taxon>
        <taxon>Candidatus Entotheonellia</taxon>
        <taxon>Candidatus Entotheonellales</taxon>
        <taxon>Candidatus Entotheonellaceae</taxon>
        <taxon>Candidatus Entotheonella</taxon>
    </lineage>
</organism>
<dbReference type="HOGENOM" id="CLU_1003574_0_0_7"/>
<dbReference type="SUPFAM" id="SSF51182">
    <property type="entry name" value="RmlC-like cupins"/>
    <property type="match status" value="1"/>
</dbReference>
<comment type="catalytic activity">
    <reaction evidence="7">
        <text>(2S)-4-acetamido-2-aminobutanoate = L-ectoine + H2O</text>
        <dbReference type="Rhea" id="RHEA:17281"/>
        <dbReference type="ChEBI" id="CHEBI:15377"/>
        <dbReference type="ChEBI" id="CHEBI:58515"/>
        <dbReference type="ChEBI" id="CHEBI:58929"/>
        <dbReference type="EC" id="4.2.1.108"/>
    </reaction>
</comment>
<gene>
    <name evidence="9" type="ORF">ETSY1_24810</name>
</gene>
<dbReference type="AlphaFoldDB" id="W4LG62"/>
<reference evidence="9 10" key="1">
    <citation type="journal article" date="2014" name="Nature">
        <title>An environmental bacterial taxon with a large and distinct metabolic repertoire.</title>
        <authorList>
            <person name="Wilson M.C."/>
            <person name="Mori T."/>
            <person name="Ruckert C."/>
            <person name="Uria A.R."/>
            <person name="Helf M.J."/>
            <person name="Takada K."/>
            <person name="Gernert C."/>
            <person name="Steffens U.A."/>
            <person name="Heycke N."/>
            <person name="Schmitt S."/>
            <person name="Rinke C."/>
            <person name="Helfrich E.J."/>
            <person name="Brachmann A.O."/>
            <person name="Gurgui C."/>
            <person name="Wakimoto T."/>
            <person name="Kracht M."/>
            <person name="Crusemann M."/>
            <person name="Hentschel U."/>
            <person name="Abe I."/>
            <person name="Matsunaga S."/>
            <person name="Kalinowski J."/>
            <person name="Takeyama H."/>
            <person name="Piel J."/>
        </authorList>
    </citation>
    <scope>NUCLEOTIDE SEQUENCE [LARGE SCALE GENOMIC DNA]</scope>
    <source>
        <strain evidence="10">TSY1</strain>
    </source>
</reference>
<dbReference type="CDD" id="cd06978">
    <property type="entry name" value="cupin_EctC"/>
    <property type="match status" value="2"/>
</dbReference>
<dbReference type="GO" id="GO:0019491">
    <property type="term" value="P:ectoine biosynthetic process"/>
    <property type="evidence" value="ECO:0007669"/>
    <property type="project" value="UniProtKB-UniPathway"/>
</dbReference>
<evidence type="ECO:0000313" key="9">
    <source>
        <dbReference type="EMBL" id="ETW96874.1"/>
    </source>
</evidence>
<dbReference type="InterPro" id="IPR011051">
    <property type="entry name" value="RmlC_Cupin_sf"/>
</dbReference>
<feature type="region of interest" description="Disordered" evidence="8">
    <location>
        <begin position="118"/>
        <end position="137"/>
    </location>
</feature>
<dbReference type="InterPro" id="IPR014710">
    <property type="entry name" value="RmlC-like_jellyroll"/>
</dbReference>
<evidence type="ECO:0000256" key="8">
    <source>
        <dbReference type="SAM" id="MobiDB-lite"/>
    </source>
</evidence>
<proteinExistence type="inferred from homology"/>
<keyword evidence="10" id="KW-1185">Reference proteome</keyword>
<dbReference type="PANTHER" id="PTHR39289">
    <property type="match status" value="1"/>
</dbReference>
<evidence type="ECO:0000256" key="6">
    <source>
        <dbReference type="ARBA" id="ARBA00033271"/>
    </source>
</evidence>
<dbReference type="Gene3D" id="2.60.120.10">
    <property type="entry name" value="Jelly Rolls"/>
    <property type="match status" value="2"/>
</dbReference>
<dbReference type="EMBL" id="AZHW01000731">
    <property type="protein sequence ID" value="ETW96874.1"/>
    <property type="molecule type" value="Genomic_DNA"/>
</dbReference>
<evidence type="ECO:0000256" key="7">
    <source>
        <dbReference type="ARBA" id="ARBA00048714"/>
    </source>
</evidence>
<feature type="region of interest" description="Disordered" evidence="8">
    <location>
        <begin position="250"/>
        <end position="277"/>
    </location>
</feature>
<dbReference type="UniPathway" id="UPA00067">
    <property type="reaction ID" value="UER00123"/>
</dbReference>
<dbReference type="InterPro" id="IPR010462">
    <property type="entry name" value="Ectoine_synth"/>
</dbReference>
<keyword evidence="5" id="KW-0456">Lyase</keyword>
<evidence type="ECO:0000313" key="10">
    <source>
        <dbReference type="Proteomes" id="UP000019141"/>
    </source>
</evidence>
<dbReference type="Pfam" id="PF06339">
    <property type="entry name" value="Ectoine_synth"/>
    <property type="match status" value="2"/>
</dbReference>
<feature type="compositionally biased region" description="Pro residues" evidence="8">
    <location>
        <begin position="266"/>
        <end position="277"/>
    </location>
</feature>
<comment type="caution">
    <text evidence="9">The sequence shown here is derived from an EMBL/GenBank/DDBJ whole genome shotgun (WGS) entry which is preliminary data.</text>
</comment>
<comment type="pathway">
    <text evidence="1">Amine and polyamine biosynthesis; ectoine biosynthesis; L-ectoine from L-aspartate 4-semialdehyde: step 3/3.</text>
</comment>
<name>W4LG62_ENTF1</name>
<evidence type="ECO:0000256" key="4">
    <source>
        <dbReference type="ARBA" id="ARBA00019707"/>
    </source>
</evidence>
<protein>
    <recommendedName>
        <fullName evidence="4">L-ectoine synthase</fullName>
        <ecNumber evidence="3">4.2.1.108</ecNumber>
    </recommendedName>
    <alternativeName>
        <fullName evidence="6">N-acetyldiaminobutyrate dehydratase</fullName>
    </alternativeName>
</protein>
<accession>W4LG62</accession>
<sequence length="277" mass="30401">MLIRTMDQLEAEGRVISISHGRATAVRLLTKSDGLGFSVSEARATQAGQSDLWYKHHWEANYVRSGRATLEDRSTGERWQLEPGVLYCVGPRDRHRIIRDEPSDMRIISVFNPPIEGDETHDADGAYPPTGEPPRGQDRMFVKTLADVRQAGMERTVANGKAVSARYLTVDDHLGFSLNSVHLKAGSEADLWYKHHWEANLVLDGTLDVIDYATGDVHRLGPGGLYLVGPKDRHHVKVLSDFHGLSVFNPPLTGTEDHDADGSYPPTGPVPPGPAGG</sequence>
<dbReference type="EC" id="4.2.1.108" evidence="3"/>